<evidence type="ECO:0000313" key="3">
    <source>
        <dbReference type="Proteomes" id="UP000010074"/>
    </source>
</evidence>
<feature type="signal peptide" evidence="1">
    <location>
        <begin position="1"/>
        <end position="20"/>
    </location>
</feature>
<name>K7YZC7_BDEBC</name>
<accession>K7YZC7</accession>
<dbReference type="AlphaFoldDB" id="K7YZC7"/>
<organism evidence="2 3">
    <name type="scientific">Bdellovibrio bacteriovorus str. Tiberius</name>
    <dbReference type="NCBI Taxonomy" id="1069642"/>
    <lineage>
        <taxon>Bacteria</taxon>
        <taxon>Pseudomonadati</taxon>
        <taxon>Bdellovibrionota</taxon>
        <taxon>Bdellovibrionia</taxon>
        <taxon>Bdellovibrionales</taxon>
        <taxon>Pseudobdellovibrionaceae</taxon>
        <taxon>Bdellovibrio</taxon>
    </lineage>
</organism>
<dbReference type="RefSeq" id="WP_015091496.1">
    <property type="nucleotide sequence ID" value="NC_019567.1"/>
</dbReference>
<evidence type="ECO:0000313" key="2">
    <source>
        <dbReference type="EMBL" id="AFY02060.1"/>
    </source>
</evidence>
<keyword evidence="1" id="KW-0732">Signal</keyword>
<dbReference type="Proteomes" id="UP000010074">
    <property type="component" value="Chromosome"/>
</dbReference>
<feature type="chain" id="PRO_5003913968" evidence="1">
    <location>
        <begin position="21"/>
        <end position="350"/>
    </location>
</feature>
<dbReference type="PATRIC" id="fig|1069642.3.peg.2351"/>
<protein>
    <submittedName>
        <fullName evidence="2">Uncharacterized protein</fullName>
    </submittedName>
</protein>
<gene>
    <name evidence="2" type="ORF">Bdt_2377</name>
</gene>
<dbReference type="KEGG" id="bbat:Bdt_2377"/>
<sequence length="350" mass="39677">MLKLLKTAVLFLCAFATAMAATADRAYAWGKKRSTSASEFISNKRVTDSLVQDLTCNKLSIDGIYYRIKADAFHESRNMPITNWPFRSGVATIAGCWALSSTQRMISYMARYNEPTSLRMDQISPGLLNQIRGGTLELINDNHNNDNRGSSSSTERIITRSLRANSIFPVPSNSLSEDKWHTNSLWMRLLEGYVENVDGKNVHRHFRAEIEENQARHFFRAANIGMGAGSGDRSAKKNQESVSILRRNADTKRLTLINLRAGRTAQHIVMVKSYKVTNDIITFTVYDSNQPSKDQLLYYSVKNSAFYAPDIVGRFVLENTSRSLGVYVVDEDEREMLEDAMMAHYRIKCR</sequence>
<dbReference type="HOGENOM" id="CLU_841071_0_0_7"/>
<proteinExistence type="predicted"/>
<dbReference type="STRING" id="1069642.Bdt_2377"/>
<dbReference type="EMBL" id="CP002930">
    <property type="protein sequence ID" value="AFY02060.1"/>
    <property type="molecule type" value="Genomic_DNA"/>
</dbReference>
<evidence type="ECO:0000256" key="1">
    <source>
        <dbReference type="SAM" id="SignalP"/>
    </source>
</evidence>
<reference evidence="2 3" key="1">
    <citation type="journal article" date="2012" name="BMC Genomics">
        <title>Genome analysis of a simultaneously predatory and prey-independent, novel Bdellovibrio bacteriovorus from the River Tiber, supports in silico predictions of both ancient and recent lateral gene transfer from diverse bacteria.</title>
        <authorList>
            <person name="Hobley L."/>
            <person name="Lerner T.R."/>
            <person name="Williams L.E."/>
            <person name="Lambert C."/>
            <person name="Till R."/>
            <person name="Milner D.S."/>
            <person name="Basford S.M."/>
            <person name="Capeness M.J."/>
            <person name="Fenton A.K."/>
            <person name="Atterbury R.J."/>
            <person name="Harris M.A."/>
            <person name="Sockett R.E."/>
        </authorList>
    </citation>
    <scope>NUCLEOTIDE SEQUENCE [LARGE SCALE GENOMIC DNA]</scope>
    <source>
        <strain evidence="2 3">Tiberius</strain>
    </source>
</reference>